<keyword evidence="2" id="KW-1185">Reference proteome</keyword>
<reference evidence="1" key="1">
    <citation type="submission" date="2022-07" db="EMBL/GenBank/DDBJ databases">
        <title>Phylogenomic reconstructions and comparative analyses of Kickxellomycotina fungi.</title>
        <authorList>
            <person name="Reynolds N.K."/>
            <person name="Stajich J.E."/>
            <person name="Barry K."/>
            <person name="Grigoriev I.V."/>
            <person name="Crous P."/>
            <person name="Smith M.E."/>
        </authorList>
    </citation>
    <scope>NUCLEOTIDE SEQUENCE</scope>
    <source>
        <strain evidence="1">NRRL 5244</strain>
    </source>
</reference>
<dbReference type="Proteomes" id="UP001150603">
    <property type="component" value="Unassembled WGS sequence"/>
</dbReference>
<evidence type="ECO:0000313" key="1">
    <source>
        <dbReference type="EMBL" id="KAJ1950661.1"/>
    </source>
</evidence>
<proteinExistence type="predicted"/>
<protein>
    <submittedName>
        <fullName evidence="1">Uncharacterized protein</fullName>
    </submittedName>
</protein>
<sequence length="1591" mass="165866">MPSDPADIFDAAINTSQQSQQPTEAPAVEPEIASGIDAQQVPSDPADIFDAAISQSQPAVTEAPSVLQPADVPAPITHEDTPVKDPSLLSQESTVEAEAPVSTASIEQPPAAATVEETAASLPELSVATTAAVDTASDFYTQLSGGGQDAVAAEVPVEVQPAREQAVGNAAEPVASHETAWGTLTTQAVAQEDGFSQVTTQPAQIPTSSVDSTGYDYSSFYNDQQDSAVDAGAAVAAVATIGVESLDQQTPTSDAFAAVLPETGLQQDPSAPFNAYNPYSSTGYSQAPATSSGFERVTDFSSPVGAVDAQQQQQQQQQDPTAVYGAYDPYSSAGYSQAPAVSAGFETVADLTVPADTSATDTYQQQQQQPQDPNVGYGAYDPYTSAGYSQAPVANGEYAAMDTTAVPAASAGDYQQQQQQPADTTQYGMYDPYSSAGYPDSSAPNGAFAAVDTQAIDRGFEETGYAPFDPYSSGGYAQNDTSNGQQFGTYDPYSPAGVYSQAPAEDGAAVPAVTSAEDDHQQQGYAMYDPYNPTGGYSQAPVANDGFTVGDTAKQTQPDSGSAYGTYDPYNPTGFQQQAPPQQGDYTSPQTMSPKFGGVSSPHGSAQMATPLSFGHPSDPHVQDTRSVMVPTAVAPPAGIFDLQSHSERTSTDLSFDRDVNEPSMEATALQDPLGRLHGQRPIMSFGFGGQLFTMFPRQVQRFNMYGNGSGGSASKLAPGMVRCQLLSEHIAPELSAQNESAIFSSPLLAGETARAALLKRRDVAVACAKAWVDHAKDSMSDEEAALYNAVVAVLESFSPADTAMPELTHAVNALTPLFAQTQTELSATAESATAPLTHGSPADLQELEELLLAGRREDAVALACRQGMWAHALIIASCTGKGLWQSVVSAYTEGVLHDRASPLGLQYRLFSGLGAQAIDPPRPFDKRDASAAVEFVTAADMRGSDIGANAQNPSAAQPDSALQDWAKTLALVLANRTPGDHSAILQLGDKLRQDRRILPAHICYALALHAKDVFLSDPARAVLLGANEVPTANDAGSFDARADRFSRFYRNQSAICLTELYEVAVALTAATTSDAQTASTSPAPQGSKPPIQVMCLPHLQAYKLYRAWWLVDCGQTALASRYCDAVLGILATLPQGVATPFIHASLVQGLRELRGRLTGAGMSSAKAAELVGDEAAIAGGQKSWLARAMPRPSFTSLMSAFDSSIDKFITGADGHRISLDAAGPTPGKYEVGPDKHAADRSSADFPSQPRALGAVNFDSRTPSPRAQQVPGESAGASSEPYVPMFAVSPKAAPSRTSTDMYRTSMDQPRSSMDHHYSRITSLPQQHQAPAWGDPGNASDLGNDGFIMPAAALGGLTPGFSAAPPVHPAMSAPTGGAPSPATGGAVNDDDDEDMFGFSKKPAKKPDTAAPRHSIDTRSSAPPASRPSTDSAVASSAAARKSTDAKPDAEAKDGSGVLGLFKSLWGGRKNQANLGDDSGFVYDPVQQRWVNKNAKEDQADQAPLPPPPPANMNFAPQSSSVPPPAQLGTPPASGHTPMMGAGGGVPPMMMGGSRPASAVPPMMGGSAGVSRAGTPAGKRRGARTKYVDLLNQ</sequence>
<accession>A0ACC1JGP9</accession>
<organism evidence="1 2">
    <name type="scientific">Linderina macrospora</name>
    <dbReference type="NCBI Taxonomy" id="4868"/>
    <lineage>
        <taxon>Eukaryota</taxon>
        <taxon>Fungi</taxon>
        <taxon>Fungi incertae sedis</taxon>
        <taxon>Zoopagomycota</taxon>
        <taxon>Kickxellomycotina</taxon>
        <taxon>Kickxellomycetes</taxon>
        <taxon>Kickxellales</taxon>
        <taxon>Kickxellaceae</taxon>
        <taxon>Linderina</taxon>
    </lineage>
</organism>
<name>A0ACC1JGP9_9FUNG</name>
<comment type="caution">
    <text evidence="1">The sequence shown here is derived from an EMBL/GenBank/DDBJ whole genome shotgun (WGS) entry which is preliminary data.</text>
</comment>
<gene>
    <name evidence="1" type="ORF">FBU59_000572</name>
</gene>
<evidence type="ECO:0000313" key="2">
    <source>
        <dbReference type="Proteomes" id="UP001150603"/>
    </source>
</evidence>
<dbReference type="EMBL" id="JANBPW010000155">
    <property type="protein sequence ID" value="KAJ1950661.1"/>
    <property type="molecule type" value="Genomic_DNA"/>
</dbReference>